<evidence type="ECO:0000313" key="3">
    <source>
        <dbReference type="EMBL" id="CAL6106827.1"/>
    </source>
</evidence>
<dbReference type="Gene3D" id="1.10.10.60">
    <property type="entry name" value="Homeodomain-like"/>
    <property type="match status" value="1"/>
</dbReference>
<dbReference type="AlphaFoldDB" id="A0AA86NIC3"/>
<evidence type="ECO:0000256" key="1">
    <source>
        <dbReference type="SAM" id="MobiDB-lite"/>
    </source>
</evidence>
<proteinExistence type="predicted"/>
<evidence type="ECO:0000313" key="2">
    <source>
        <dbReference type="EMBL" id="CAI9920542.1"/>
    </source>
</evidence>
<feature type="region of interest" description="Disordered" evidence="1">
    <location>
        <begin position="1"/>
        <end position="26"/>
    </location>
</feature>
<keyword evidence="4" id="KW-1185">Reference proteome</keyword>
<reference evidence="2" key="1">
    <citation type="submission" date="2023-06" db="EMBL/GenBank/DDBJ databases">
        <authorList>
            <person name="Kurt Z."/>
        </authorList>
    </citation>
    <scope>NUCLEOTIDE SEQUENCE</scope>
</reference>
<accession>A0AA86NIC3</accession>
<feature type="region of interest" description="Disordered" evidence="1">
    <location>
        <begin position="59"/>
        <end position="105"/>
    </location>
</feature>
<organism evidence="2">
    <name type="scientific">Hexamita inflata</name>
    <dbReference type="NCBI Taxonomy" id="28002"/>
    <lineage>
        <taxon>Eukaryota</taxon>
        <taxon>Metamonada</taxon>
        <taxon>Diplomonadida</taxon>
        <taxon>Hexamitidae</taxon>
        <taxon>Hexamitinae</taxon>
        <taxon>Hexamita</taxon>
    </lineage>
</organism>
<sequence>MYGAFNESEEHPAPSMPHAPPGAGLSDAFLTNLINLSSKTPFGQSKPQTVVGEVDMLVDDESEDKKPKQRKPQGNVPQQQYQQPQYQQQQMYQQPAQQQQQTYYQPQQQQQQQNYQFSQPSLFPTTQIFAQPYVQQPVQPQAPQAQPFEIVNEKYYVQVDYLLQNKRDALQKCESLVNNAQPPMQKAPAQPAMYQQQRPVAQPIQQQNMFQLPPQPQGGNGTGEDSMSCSFHIEKRTRKENAFRWTPERHVRFAIVCMALGVRDCKPKHVMTFYENLGIDRAVVSSHLQKLRNSIIKQYGLQTLDQVENTMAPKDIDDERLRYIVQRWHEPGFSGFTSQQVHEFIRGM</sequence>
<comment type="caution">
    <text evidence="2">The sequence shown here is derived from an EMBL/GenBank/DDBJ whole genome shotgun (WGS) entry which is preliminary data.</text>
</comment>
<dbReference type="EMBL" id="CAXDID020000618">
    <property type="protein sequence ID" value="CAL6106827.1"/>
    <property type="molecule type" value="Genomic_DNA"/>
</dbReference>
<dbReference type="EMBL" id="CATOUU010000201">
    <property type="protein sequence ID" value="CAI9920542.1"/>
    <property type="molecule type" value="Genomic_DNA"/>
</dbReference>
<dbReference type="SUPFAM" id="SSF46689">
    <property type="entry name" value="Homeodomain-like"/>
    <property type="match status" value="1"/>
</dbReference>
<dbReference type="Proteomes" id="UP001642409">
    <property type="component" value="Unassembled WGS sequence"/>
</dbReference>
<gene>
    <name evidence="3" type="ORF">HINF_LOCUS73990</name>
    <name evidence="2" type="ORF">HINF_LOCUS8187</name>
</gene>
<evidence type="ECO:0000313" key="4">
    <source>
        <dbReference type="Proteomes" id="UP001642409"/>
    </source>
</evidence>
<feature type="compositionally biased region" description="Low complexity" evidence="1">
    <location>
        <begin position="77"/>
        <end position="105"/>
    </location>
</feature>
<dbReference type="InterPro" id="IPR009057">
    <property type="entry name" value="Homeodomain-like_sf"/>
</dbReference>
<protein>
    <submittedName>
        <fullName evidence="2">Uncharacterized protein</fullName>
    </submittedName>
</protein>
<reference evidence="3 4" key="2">
    <citation type="submission" date="2024-07" db="EMBL/GenBank/DDBJ databases">
        <authorList>
            <person name="Akdeniz Z."/>
        </authorList>
    </citation>
    <scope>NUCLEOTIDE SEQUENCE [LARGE SCALE GENOMIC DNA]</scope>
</reference>
<name>A0AA86NIC3_9EUKA</name>